<keyword evidence="9" id="KW-0119">Carbohydrate metabolism</keyword>
<dbReference type="FunFam" id="3.30.70.890:FF:000001">
    <property type="entry name" value="Galactokinase"/>
    <property type="match status" value="1"/>
</dbReference>
<keyword evidence="3" id="KW-0479">Metal-binding</keyword>
<dbReference type="PANTHER" id="PTHR10457">
    <property type="entry name" value="MEVALONATE KINASE/GALACTOKINASE"/>
    <property type="match status" value="1"/>
</dbReference>
<name>A0A937RU48_9ACTN</name>
<dbReference type="InterPro" id="IPR020568">
    <property type="entry name" value="Ribosomal_Su5_D2-typ_SF"/>
</dbReference>
<evidence type="ECO:0000256" key="8">
    <source>
        <dbReference type="ARBA" id="ARBA00023144"/>
    </source>
</evidence>
<evidence type="ECO:0000256" key="7">
    <source>
        <dbReference type="ARBA" id="ARBA00022842"/>
    </source>
</evidence>
<dbReference type="NCBIfam" id="TIGR00131">
    <property type="entry name" value="gal_kin"/>
    <property type="match status" value="1"/>
</dbReference>
<dbReference type="GO" id="GO:0046872">
    <property type="term" value="F:metal ion binding"/>
    <property type="evidence" value="ECO:0007669"/>
    <property type="project" value="UniProtKB-KW"/>
</dbReference>
<protein>
    <recommendedName>
        <fullName evidence="10">Galactokinase</fullName>
        <ecNumber evidence="10">2.7.1.6</ecNumber>
    </recommendedName>
</protein>
<dbReference type="InterPro" id="IPR013750">
    <property type="entry name" value="GHMP_kinase_C_dom"/>
</dbReference>
<keyword evidence="8" id="KW-0299">Galactose metabolism</keyword>
<dbReference type="SUPFAM" id="SSF55060">
    <property type="entry name" value="GHMP Kinase, C-terminal domain"/>
    <property type="match status" value="1"/>
</dbReference>
<sequence>MGPGPEPAPGRPPARERAIAGFAAAFGGHPTALVRSPARVNLIGEHTDYNDGFCLPVAVDRELWIALRPSPGDADDAIELVSEQEARAARVTLPPPDVPPPAAAQRRTTEGWAGYVEGTAVMLAAAHGPLAGWQGVVASDIPTGAGLSSSAALELAVAAACAHIAGLPWDALAMARLAHRAENEWVGAATGLLDQLACVSGVAGHALLVDCRHGTVEPVPLPAHVAVVVLDTSTRRRIVTSAYADRRVECARATRLLGVPALRDVGPSLLAEAAGRLDPVALARARHVVTENQRVLDVAAALRAGDVATAGALLTEGHRSIRDDFAVSSAELDAMVEAALAAPGCLGARMTGGGFAGCAAALVDRALLDAFAAAALDGYHAATGLTGSVLPCSAVAGTVAEPCPGVSSPGHDRQEAHRDNRP</sequence>
<dbReference type="Gene3D" id="3.30.230.10">
    <property type="match status" value="1"/>
</dbReference>
<keyword evidence="5" id="KW-0418">Kinase</keyword>
<evidence type="ECO:0000259" key="12">
    <source>
        <dbReference type="Pfam" id="PF00288"/>
    </source>
</evidence>
<dbReference type="PIRSF" id="PIRSF000530">
    <property type="entry name" value="Galactokinase"/>
    <property type="match status" value="1"/>
</dbReference>
<dbReference type="SUPFAM" id="SSF54211">
    <property type="entry name" value="Ribosomal protein S5 domain 2-like"/>
    <property type="match status" value="1"/>
</dbReference>
<evidence type="ECO:0000256" key="2">
    <source>
        <dbReference type="ARBA" id="ARBA00022679"/>
    </source>
</evidence>
<dbReference type="InterPro" id="IPR014721">
    <property type="entry name" value="Ribsml_uS5_D2-typ_fold_subgr"/>
</dbReference>
<comment type="caution">
    <text evidence="15">The sequence shown here is derived from an EMBL/GenBank/DDBJ whole genome shotgun (WGS) entry which is preliminary data.</text>
</comment>
<evidence type="ECO:0000256" key="11">
    <source>
        <dbReference type="SAM" id="MobiDB-lite"/>
    </source>
</evidence>
<dbReference type="InterPro" id="IPR006204">
    <property type="entry name" value="GHMP_kinase_N_dom"/>
</dbReference>
<dbReference type="GO" id="GO:0005524">
    <property type="term" value="F:ATP binding"/>
    <property type="evidence" value="ECO:0007669"/>
    <property type="project" value="UniProtKB-UniRule"/>
</dbReference>
<dbReference type="Pfam" id="PF10509">
    <property type="entry name" value="GalKase_gal_bdg"/>
    <property type="match status" value="1"/>
</dbReference>
<evidence type="ECO:0000256" key="4">
    <source>
        <dbReference type="ARBA" id="ARBA00022741"/>
    </source>
</evidence>
<proteinExistence type="inferred from homology"/>
<keyword evidence="4" id="KW-0547">Nucleotide-binding</keyword>
<evidence type="ECO:0000256" key="6">
    <source>
        <dbReference type="ARBA" id="ARBA00022840"/>
    </source>
</evidence>
<feature type="domain" description="GHMP kinase N-terminal" evidence="12">
    <location>
        <begin position="115"/>
        <end position="201"/>
    </location>
</feature>
<organism evidence="15 16">
    <name type="scientific">Frankia nepalensis</name>
    <dbReference type="NCBI Taxonomy" id="1836974"/>
    <lineage>
        <taxon>Bacteria</taxon>
        <taxon>Bacillati</taxon>
        <taxon>Actinomycetota</taxon>
        <taxon>Actinomycetes</taxon>
        <taxon>Frankiales</taxon>
        <taxon>Frankiaceae</taxon>
        <taxon>Frankia</taxon>
    </lineage>
</organism>
<dbReference type="GO" id="GO:0004335">
    <property type="term" value="F:galactokinase activity"/>
    <property type="evidence" value="ECO:0007669"/>
    <property type="project" value="UniProtKB-UniRule"/>
</dbReference>
<evidence type="ECO:0000256" key="1">
    <source>
        <dbReference type="ARBA" id="ARBA00006566"/>
    </source>
</evidence>
<evidence type="ECO:0000313" key="15">
    <source>
        <dbReference type="EMBL" id="MBL7631946.1"/>
    </source>
</evidence>
<dbReference type="RefSeq" id="WP_203002543.1">
    <property type="nucleotide sequence ID" value="NZ_JADWYU010000112.1"/>
</dbReference>
<dbReference type="InterPro" id="IPR019539">
    <property type="entry name" value="GalKase_N"/>
</dbReference>
<evidence type="ECO:0000256" key="5">
    <source>
        <dbReference type="ARBA" id="ARBA00022777"/>
    </source>
</evidence>
<evidence type="ECO:0000256" key="10">
    <source>
        <dbReference type="NCBIfam" id="TIGR00131"/>
    </source>
</evidence>
<feature type="domain" description="Galactokinase N-terminal" evidence="14">
    <location>
        <begin position="22"/>
        <end position="69"/>
    </location>
</feature>
<dbReference type="Gene3D" id="3.30.70.890">
    <property type="entry name" value="GHMP kinase, C-terminal domain"/>
    <property type="match status" value="1"/>
</dbReference>
<dbReference type="InterPro" id="IPR000705">
    <property type="entry name" value="Galactokinase"/>
</dbReference>
<keyword evidence="16" id="KW-1185">Reference proteome</keyword>
<evidence type="ECO:0000259" key="13">
    <source>
        <dbReference type="Pfam" id="PF08544"/>
    </source>
</evidence>
<evidence type="ECO:0000259" key="14">
    <source>
        <dbReference type="Pfam" id="PF10509"/>
    </source>
</evidence>
<gene>
    <name evidence="15" type="primary">galK</name>
    <name evidence="15" type="ORF">I7412_33265</name>
</gene>
<dbReference type="GO" id="GO:0006012">
    <property type="term" value="P:galactose metabolic process"/>
    <property type="evidence" value="ECO:0007669"/>
    <property type="project" value="UniProtKB-UniRule"/>
</dbReference>
<accession>A0A937RU48</accession>
<dbReference type="EC" id="2.7.1.6" evidence="10"/>
<comment type="similarity">
    <text evidence="1">Belongs to the GHMP kinase family. GalK subfamily.</text>
</comment>
<dbReference type="PROSITE" id="PS00627">
    <property type="entry name" value="GHMP_KINASES_ATP"/>
    <property type="match status" value="1"/>
</dbReference>
<dbReference type="EMBL" id="JAEACQ010000290">
    <property type="protein sequence ID" value="MBL7631946.1"/>
    <property type="molecule type" value="Genomic_DNA"/>
</dbReference>
<dbReference type="AlphaFoldDB" id="A0A937RU48"/>
<dbReference type="Pfam" id="PF00288">
    <property type="entry name" value="GHMP_kinases_N"/>
    <property type="match status" value="1"/>
</dbReference>
<dbReference type="PRINTS" id="PR00473">
    <property type="entry name" value="GALCTOKINASE"/>
</dbReference>
<dbReference type="InterPro" id="IPR036554">
    <property type="entry name" value="GHMP_kinase_C_sf"/>
</dbReference>
<feature type="compositionally biased region" description="Basic and acidic residues" evidence="11">
    <location>
        <begin position="410"/>
        <end position="422"/>
    </location>
</feature>
<dbReference type="Pfam" id="PF08544">
    <property type="entry name" value="GHMP_kinases_C"/>
    <property type="match status" value="1"/>
</dbReference>
<dbReference type="GO" id="GO:0005829">
    <property type="term" value="C:cytosol"/>
    <property type="evidence" value="ECO:0007669"/>
    <property type="project" value="TreeGrafter"/>
</dbReference>
<dbReference type="PRINTS" id="PR00959">
    <property type="entry name" value="MEVGALKINASE"/>
</dbReference>
<evidence type="ECO:0000256" key="9">
    <source>
        <dbReference type="ARBA" id="ARBA00023277"/>
    </source>
</evidence>
<feature type="region of interest" description="Disordered" evidence="11">
    <location>
        <begin position="403"/>
        <end position="422"/>
    </location>
</feature>
<keyword evidence="6" id="KW-0067">ATP-binding</keyword>
<dbReference type="PANTHER" id="PTHR10457:SF7">
    <property type="entry name" value="GALACTOKINASE-RELATED"/>
    <property type="match status" value="1"/>
</dbReference>
<reference evidence="15" key="1">
    <citation type="submission" date="2020-12" db="EMBL/GenBank/DDBJ databases">
        <title>Genomic characterization of non-nitrogen-fixing Frankia strains.</title>
        <authorList>
            <person name="Carlos-Shanley C."/>
            <person name="Guerra T."/>
            <person name="Hahn D."/>
        </authorList>
    </citation>
    <scope>NUCLEOTIDE SEQUENCE</scope>
    <source>
        <strain evidence="15">CN6</strain>
    </source>
</reference>
<dbReference type="InterPro" id="IPR006203">
    <property type="entry name" value="GHMP_knse_ATP-bd_CS"/>
</dbReference>
<feature type="domain" description="GHMP kinase C-terminal" evidence="13">
    <location>
        <begin position="299"/>
        <end position="375"/>
    </location>
</feature>
<keyword evidence="2 15" id="KW-0808">Transferase</keyword>
<evidence type="ECO:0000256" key="3">
    <source>
        <dbReference type="ARBA" id="ARBA00022723"/>
    </source>
</evidence>
<dbReference type="Proteomes" id="UP000604475">
    <property type="component" value="Unassembled WGS sequence"/>
</dbReference>
<evidence type="ECO:0000313" key="16">
    <source>
        <dbReference type="Proteomes" id="UP000604475"/>
    </source>
</evidence>
<dbReference type="InterPro" id="IPR006206">
    <property type="entry name" value="Mevalonate/galactokinase"/>
</dbReference>
<keyword evidence="7" id="KW-0460">Magnesium</keyword>